<dbReference type="Proteomes" id="UP000549457">
    <property type="component" value="Unassembled WGS sequence"/>
</dbReference>
<keyword evidence="2" id="KW-0732">Signal</keyword>
<proteinExistence type="predicted"/>
<dbReference type="SUPFAM" id="SSF56219">
    <property type="entry name" value="DNase I-like"/>
    <property type="match status" value="1"/>
</dbReference>
<dbReference type="RefSeq" id="WP_184154028.1">
    <property type="nucleotide sequence ID" value="NZ_JACHFM010000005.1"/>
</dbReference>
<evidence type="ECO:0000256" key="1">
    <source>
        <dbReference type="SAM" id="MobiDB-lite"/>
    </source>
</evidence>
<dbReference type="InterPro" id="IPR036691">
    <property type="entry name" value="Endo/exonu/phosph_ase_sf"/>
</dbReference>
<gene>
    <name evidence="4" type="ORF">HNP73_003948</name>
</gene>
<protein>
    <recommendedName>
        <fullName evidence="3">Endonuclease/exonuclease/phosphatase domain-containing protein</fullName>
    </recommendedName>
</protein>
<dbReference type="GO" id="GO:0003824">
    <property type="term" value="F:catalytic activity"/>
    <property type="evidence" value="ECO:0007669"/>
    <property type="project" value="InterPro"/>
</dbReference>
<dbReference type="Pfam" id="PF03372">
    <property type="entry name" value="Exo_endo_phos"/>
    <property type="match status" value="1"/>
</dbReference>
<organism evidence="4 5">
    <name type="scientific">Amaricoccus macauensis</name>
    <dbReference type="NCBI Taxonomy" id="57001"/>
    <lineage>
        <taxon>Bacteria</taxon>
        <taxon>Pseudomonadati</taxon>
        <taxon>Pseudomonadota</taxon>
        <taxon>Alphaproteobacteria</taxon>
        <taxon>Rhodobacterales</taxon>
        <taxon>Paracoccaceae</taxon>
        <taxon>Amaricoccus</taxon>
    </lineage>
</organism>
<sequence length="370" mass="38526">MLRPLLALVCLSAPVAAETLRVATWDVGLARDAAGELLGDLARPPSPQLAAIATVLRAARPDVLLLSGMDDDHQGMALAAFADLLASGPDGLVLPHRFRAAVNAGEPSGFDLDGNGKRTDWADGWGWGRFPGNGGMAILSRLPIDSAAARSFRLLRWRDLPGALLPTKHDGTPFPDPVAAAELRLSSRSHWDVPVVLPGGGRLHLLAAAPTPPLFDGTEGFNRRRNHDEIGFWTAWLGGAVLPDDTGQPATAPHAGFVVLGNLNADPFDGAGLRDGIAGLLAHPRLQDPRPASEGGRAAASPGHAGPPELDTADWDEAGPGNLRVDYVLPSVDLEIAGAGVFWPASGEPFAAAAAAASAHRLVWVDIALP</sequence>
<evidence type="ECO:0000313" key="5">
    <source>
        <dbReference type="Proteomes" id="UP000549457"/>
    </source>
</evidence>
<dbReference type="EMBL" id="JACHFM010000005">
    <property type="protein sequence ID" value="MBB5223987.1"/>
    <property type="molecule type" value="Genomic_DNA"/>
</dbReference>
<comment type="caution">
    <text evidence="4">The sequence shown here is derived from an EMBL/GenBank/DDBJ whole genome shotgun (WGS) entry which is preliminary data.</text>
</comment>
<feature type="chain" id="PRO_5032748776" description="Endonuclease/exonuclease/phosphatase domain-containing protein" evidence="2">
    <location>
        <begin position="18"/>
        <end position="370"/>
    </location>
</feature>
<keyword evidence="5" id="KW-1185">Reference proteome</keyword>
<feature type="signal peptide" evidence="2">
    <location>
        <begin position="1"/>
        <end position="17"/>
    </location>
</feature>
<evidence type="ECO:0000313" key="4">
    <source>
        <dbReference type="EMBL" id="MBB5223987.1"/>
    </source>
</evidence>
<dbReference type="Gene3D" id="3.60.10.10">
    <property type="entry name" value="Endonuclease/exonuclease/phosphatase"/>
    <property type="match status" value="1"/>
</dbReference>
<evidence type="ECO:0000259" key="3">
    <source>
        <dbReference type="Pfam" id="PF03372"/>
    </source>
</evidence>
<name>A0A840SPN6_9RHOB</name>
<feature type="domain" description="Endonuclease/exonuclease/phosphatase" evidence="3">
    <location>
        <begin position="42"/>
        <end position="346"/>
    </location>
</feature>
<reference evidence="4 5" key="1">
    <citation type="submission" date="2020-08" db="EMBL/GenBank/DDBJ databases">
        <title>Genomic Encyclopedia of Type Strains, Phase IV (KMG-IV): sequencing the most valuable type-strain genomes for metagenomic binning, comparative biology and taxonomic classification.</title>
        <authorList>
            <person name="Goeker M."/>
        </authorList>
    </citation>
    <scope>NUCLEOTIDE SEQUENCE [LARGE SCALE GENOMIC DNA]</scope>
    <source>
        <strain evidence="4 5">DSM 101730</strain>
    </source>
</reference>
<evidence type="ECO:0000256" key="2">
    <source>
        <dbReference type="SAM" id="SignalP"/>
    </source>
</evidence>
<accession>A0A840SPN6</accession>
<feature type="region of interest" description="Disordered" evidence="1">
    <location>
        <begin position="285"/>
        <end position="317"/>
    </location>
</feature>
<dbReference type="InterPro" id="IPR005135">
    <property type="entry name" value="Endo/exonuclease/phosphatase"/>
</dbReference>
<dbReference type="AlphaFoldDB" id="A0A840SPN6"/>